<feature type="region of interest" description="Disordered" evidence="1">
    <location>
        <begin position="281"/>
        <end position="374"/>
    </location>
</feature>
<name>A0A8J4QZV4_9ROSI</name>
<evidence type="ECO:0000313" key="3">
    <source>
        <dbReference type="Proteomes" id="UP000737018"/>
    </source>
</evidence>
<feature type="region of interest" description="Disordered" evidence="1">
    <location>
        <begin position="1"/>
        <end position="21"/>
    </location>
</feature>
<feature type="compositionally biased region" description="Polar residues" evidence="1">
    <location>
        <begin position="282"/>
        <end position="293"/>
    </location>
</feature>
<dbReference type="PANTHER" id="PTHR31197">
    <property type="entry name" value="OS01G0612600 PROTEIN"/>
    <property type="match status" value="1"/>
</dbReference>
<sequence>MPKVRRKPSLSADQPRASAYPKQCIPEEQLESANDVKEWEEARCPICMEHPHNAVLLMCSSHEKGCRPYMCNTSYRHSNCLDQFCKSFAPHASISLLQEIPLTSTDSQRREDGWQHGQTMHCGSPLQPKLVCPLCRGEIHGYIIVEPARNFMNSKGRSCSSETCDFTGTYSELRKHARSEHPSVRPSEVDPMRQSDWTRLESERIWEDVLSSLHPEFGEENGEEHIFSAGLDDFAVFHFEFLILSILLNYPSDGEQLHNRRSGRMSRVDYDYDLQASPIAGRNNNLLSDSMPQPRQIARRTHDYPSRAIRGGSNTSARVPLLQQTSGWSSESNSHSSQSRSYIPSYSRPRFRQMPAQSSGSMRSYPRQLTENMPHSRRLHWRGERQSPYDWRVRFQLGRIAGGFKSFSTLEVK</sequence>
<feature type="compositionally biased region" description="Polar residues" evidence="1">
    <location>
        <begin position="312"/>
        <end position="325"/>
    </location>
</feature>
<protein>
    <submittedName>
        <fullName evidence="2">Uncharacterized protein</fullName>
    </submittedName>
</protein>
<evidence type="ECO:0000256" key="1">
    <source>
        <dbReference type="SAM" id="MobiDB-lite"/>
    </source>
</evidence>
<comment type="caution">
    <text evidence="2">The sequence shown here is derived from an EMBL/GenBank/DDBJ whole genome shotgun (WGS) entry which is preliminary data.</text>
</comment>
<accession>A0A8J4QZV4</accession>
<proteinExistence type="predicted"/>
<feature type="compositionally biased region" description="Low complexity" evidence="1">
    <location>
        <begin position="326"/>
        <end position="348"/>
    </location>
</feature>
<reference evidence="2" key="1">
    <citation type="submission" date="2020-03" db="EMBL/GenBank/DDBJ databases">
        <title>Castanea mollissima Vanexum genome sequencing.</title>
        <authorList>
            <person name="Staton M."/>
        </authorList>
    </citation>
    <scope>NUCLEOTIDE SEQUENCE</scope>
    <source>
        <tissue evidence="2">Leaf</tissue>
    </source>
</reference>
<dbReference type="Pfam" id="PF07800">
    <property type="entry name" value="DUF1644"/>
    <property type="match status" value="1"/>
</dbReference>
<dbReference type="OrthoDB" id="1921166at2759"/>
<dbReference type="InterPro" id="IPR012866">
    <property type="entry name" value="DUF1644"/>
</dbReference>
<feature type="compositionally biased region" description="Polar residues" evidence="1">
    <location>
        <begin position="355"/>
        <end position="373"/>
    </location>
</feature>
<gene>
    <name evidence="2" type="ORF">CMV_019891</name>
</gene>
<organism evidence="2 3">
    <name type="scientific">Castanea mollissima</name>
    <name type="common">Chinese chestnut</name>
    <dbReference type="NCBI Taxonomy" id="60419"/>
    <lineage>
        <taxon>Eukaryota</taxon>
        <taxon>Viridiplantae</taxon>
        <taxon>Streptophyta</taxon>
        <taxon>Embryophyta</taxon>
        <taxon>Tracheophyta</taxon>
        <taxon>Spermatophyta</taxon>
        <taxon>Magnoliopsida</taxon>
        <taxon>eudicotyledons</taxon>
        <taxon>Gunneridae</taxon>
        <taxon>Pentapetalae</taxon>
        <taxon>rosids</taxon>
        <taxon>fabids</taxon>
        <taxon>Fagales</taxon>
        <taxon>Fagaceae</taxon>
        <taxon>Castanea</taxon>
    </lineage>
</organism>
<evidence type="ECO:0000313" key="2">
    <source>
        <dbReference type="EMBL" id="KAF3954812.1"/>
    </source>
</evidence>
<dbReference type="PANTHER" id="PTHR31197:SF29">
    <property type="entry name" value="C2H2-TYPE DOMAIN-CONTAINING PROTEIN"/>
    <property type="match status" value="1"/>
</dbReference>
<dbReference type="AlphaFoldDB" id="A0A8J4QZV4"/>
<dbReference type="Proteomes" id="UP000737018">
    <property type="component" value="Unassembled WGS sequence"/>
</dbReference>
<keyword evidence="3" id="KW-1185">Reference proteome</keyword>
<dbReference type="EMBL" id="JRKL02003577">
    <property type="protein sequence ID" value="KAF3954812.1"/>
    <property type="molecule type" value="Genomic_DNA"/>
</dbReference>